<reference evidence="20" key="1">
    <citation type="submission" date="2018-08" db="EMBL/GenBank/DDBJ databases">
        <authorList>
            <person name="Cornetti L."/>
        </authorList>
    </citation>
    <scope>NUCLEOTIDE SEQUENCE</scope>
    <source>
        <strain evidence="20">CZ-RIM1-1</strain>
    </source>
</reference>
<comment type="similarity">
    <text evidence="4">Belongs to the HAT1 family.</text>
</comment>
<sequence length="620" mass="71967">MSYEQEEEDHYGPGYEVGSYTKDYNDGPYDGENDLNLNSNPEGKPRILLMGLRRSGKSSIQKVVFHKMSPNETLFLESTNKIVKDEISNSSFVQFQIWDFPGQVDFFDPNFDCEMIFGGCGALVFVIDAQDDYIDALMKLNLTVTRAYKVNPNIRFEVFIHKVDGLSDDHKIEAQRDIHQRANDELMEEGFDSVNLSFYLTSIYDHSSYKKNVLQSFIIDSNEALDFKLVREPSDVDNDETTFKPEMSHQIFGENESIFGYQNLKISLYYTAGKLNTYLGMNYSKKVDPKQFEGATADDVMGAITPKLPPGYMTNLDDFLVTLNKEQSFKPPGELLSTYSINKGTNTTDYKGSAAEKIFELYSCTIEEPSFRSYHERLQTFLLWYVDAASFIDVDDDRWRFYLIFEKYPCDGSHRYALCGYATVYLYFAYPNKTRPRISQFLVLPPFQRVGLGAELLNTIYRSFLKDSNILDITVEDPSEEFTRLRDFVDAQNSKKLSSYSKEKLQQGFNAEMVEDAQRELKINKKQARRVYEILRFEATNLADVEEYRAYRLDVKRRLNIPYQKEASDYKKLQKALNAEELRSTLSTSTKEQRIENLDKQYQMLENEYRHTLERLAATK</sequence>
<dbReference type="Pfam" id="PF04670">
    <property type="entry name" value="Gtr1_RagA"/>
    <property type="match status" value="1"/>
</dbReference>
<feature type="domain" description="Histone acetyl transferase HAT1 N-terminal" evidence="18">
    <location>
        <begin position="218"/>
        <end position="387"/>
    </location>
</feature>
<keyword evidence="8" id="KW-0547">Nucleotide-binding</keyword>
<evidence type="ECO:0000259" key="19">
    <source>
        <dbReference type="Pfam" id="PF21183"/>
    </source>
</evidence>
<dbReference type="Gene3D" id="1.10.10.390">
    <property type="match status" value="1"/>
</dbReference>
<dbReference type="GO" id="GO:0000781">
    <property type="term" value="C:chromosome, telomeric region"/>
    <property type="evidence" value="ECO:0007669"/>
    <property type="project" value="GOC"/>
</dbReference>
<comment type="catalytic activity">
    <reaction evidence="15">
        <text>GTP + H2O = GDP + phosphate + H(+)</text>
        <dbReference type="Rhea" id="RHEA:19669"/>
        <dbReference type="ChEBI" id="CHEBI:15377"/>
        <dbReference type="ChEBI" id="CHEBI:15378"/>
        <dbReference type="ChEBI" id="CHEBI:37565"/>
        <dbReference type="ChEBI" id="CHEBI:43474"/>
        <dbReference type="ChEBI" id="CHEBI:58189"/>
    </reaction>
    <physiologicalReaction direction="left-to-right" evidence="15">
        <dbReference type="Rhea" id="RHEA:19670"/>
    </physiologicalReaction>
</comment>
<dbReference type="InterPro" id="IPR037113">
    <property type="entry name" value="Hat1_N_sf"/>
</dbReference>
<accession>A0A4Y7MY02</accession>
<dbReference type="PANTHER" id="PTHR12046">
    <property type="entry name" value="HISTONE ACETYLTRANSFERASE TYPE B CATALYTIC SUBUNIT"/>
    <property type="match status" value="1"/>
</dbReference>
<keyword evidence="11" id="KW-0472">Membrane</keyword>
<keyword evidence="13" id="KW-0012">Acyltransferase</keyword>
<evidence type="ECO:0000256" key="15">
    <source>
        <dbReference type="ARBA" id="ARBA00049117"/>
    </source>
</evidence>
<dbReference type="GO" id="GO:0031509">
    <property type="term" value="P:subtelomeric heterochromatin formation"/>
    <property type="evidence" value="ECO:0007669"/>
    <property type="project" value="InterPro"/>
</dbReference>
<evidence type="ECO:0000256" key="11">
    <source>
        <dbReference type="ARBA" id="ARBA00023136"/>
    </source>
</evidence>
<dbReference type="InterPro" id="IPR017380">
    <property type="entry name" value="Hist_AcTrfase_B-typ_cat-su"/>
</dbReference>
<dbReference type="GO" id="GO:0012505">
    <property type="term" value="C:endomembrane system"/>
    <property type="evidence" value="ECO:0007669"/>
    <property type="project" value="UniProtKB-SubCell"/>
</dbReference>
<protein>
    <recommendedName>
        <fullName evidence="6">Histone acetyltransferase type B catalytic subunit</fullName>
        <ecNumber evidence="5">2.3.1.48</ecNumber>
    </recommendedName>
</protein>
<evidence type="ECO:0000256" key="1">
    <source>
        <dbReference type="ARBA" id="ARBA00004123"/>
    </source>
</evidence>
<dbReference type="AlphaFoldDB" id="A0A4Y7MY02"/>
<evidence type="ECO:0000259" key="18">
    <source>
        <dbReference type="Pfam" id="PF10394"/>
    </source>
</evidence>
<evidence type="ECO:0000256" key="7">
    <source>
        <dbReference type="ARBA" id="ARBA00022679"/>
    </source>
</evidence>
<dbReference type="InterPro" id="IPR016181">
    <property type="entry name" value="Acyl_CoA_acyltransferase"/>
</dbReference>
<feature type="region of interest" description="Disordered" evidence="17">
    <location>
        <begin position="1"/>
        <end position="23"/>
    </location>
</feature>
<evidence type="ECO:0000256" key="13">
    <source>
        <dbReference type="ARBA" id="ARBA00023315"/>
    </source>
</evidence>
<organism evidence="20">
    <name type="scientific">Daphnia pulicaria</name>
    <dbReference type="NCBI Taxonomy" id="35523"/>
    <lineage>
        <taxon>Eukaryota</taxon>
        <taxon>Metazoa</taxon>
        <taxon>Ecdysozoa</taxon>
        <taxon>Arthropoda</taxon>
        <taxon>Crustacea</taxon>
        <taxon>Branchiopoda</taxon>
        <taxon>Diplostraca</taxon>
        <taxon>Cladocera</taxon>
        <taxon>Anomopoda</taxon>
        <taxon>Daphniidae</taxon>
        <taxon>Daphnia</taxon>
    </lineage>
</organism>
<dbReference type="InterPro" id="IPR027417">
    <property type="entry name" value="P-loop_NTPase"/>
</dbReference>
<dbReference type="FunFam" id="1.10.10.390:FF:000001">
    <property type="entry name" value="Histone acetyltransferase type B catalytic subunit"/>
    <property type="match status" value="1"/>
</dbReference>
<comment type="catalytic activity">
    <reaction evidence="14">
        <text>L-lysyl-[protein] + acetyl-CoA = N(6)-acetyl-L-lysyl-[protein] + CoA + H(+)</text>
        <dbReference type="Rhea" id="RHEA:45948"/>
        <dbReference type="Rhea" id="RHEA-COMP:9752"/>
        <dbReference type="Rhea" id="RHEA-COMP:10731"/>
        <dbReference type="ChEBI" id="CHEBI:15378"/>
        <dbReference type="ChEBI" id="CHEBI:29969"/>
        <dbReference type="ChEBI" id="CHEBI:57287"/>
        <dbReference type="ChEBI" id="CHEBI:57288"/>
        <dbReference type="ChEBI" id="CHEBI:61930"/>
        <dbReference type="EC" id="2.3.1.48"/>
    </reaction>
</comment>
<dbReference type="GO" id="GO:0005525">
    <property type="term" value="F:GTP binding"/>
    <property type="evidence" value="ECO:0007669"/>
    <property type="project" value="UniProtKB-KW"/>
</dbReference>
<evidence type="ECO:0000256" key="9">
    <source>
        <dbReference type="ARBA" id="ARBA00022801"/>
    </source>
</evidence>
<dbReference type="GO" id="GO:0005634">
    <property type="term" value="C:nucleus"/>
    <property type="evidence" value="ECO:0007669"/>
    <property type="project" value="UniProtKB-SubCell"/>
</dbReference>
<dbReference type="GO" id="GO:0042393">
    <property type="term" value="F:histone binding"/>
    <property type="evidence" value="ECO:0007669"/>
    <property type="project" value="InterPro"/>
</dbReference>
<dbReference type="EMBL" id="LR015888">
    <property type="protein sequence ID" value="SVE85507.1"/>
    <property type="molecule type" value="mRNA"/>
</dbReference>
<evidence type="ECO:0000256" key="10">
    <source>
        <dbReference type="ARBA" id="ARBA00023134"/>
    </source>
</evidence>
<keyword evidence="12" id="KW-0539">Nucleus</keyword>
<dbReference type="EC" id="2.3.1.48" evidence="5"/>
<dbReference type="GO" id="GO:0016787">
    <property type="term" value="F:hydrolase activity"/>
    <property type="evidence" value="ECO:0007669"/>
    <property type="project" value="UniProtKB-KW"/>
</dbReference>
<dbReference type="SUPFAM" id="SSF52540">
    <property type="entry name" value="P-loop containing nucleoside triphosphate hydrolases"/>
    <property type="match status" value="1"/>
</dbReference>
<dbReference type="GO" id="GO:0004402">
    <property type="term" value="F:histone acetyltransferase activity"/>
    <property type="evidence" value="ECO:0007669"/>
    <property type="project" value="InterPro"/>
</dbReference>
<keyword evidence="9" id="KW-0378">Hydrolase</keyword>
<dbReference type="InterPro" id="IPR013523">
    <property type="entry name" value="Hist_AcTrfase_HAT1_C"/>
</dbReference>
<dbReference type="InterPro" id="IPR006762">
    <property type="entry name" value="Gtr1_RagA"/>
</dbReference>
<evidence type="ECO:0000256" key="6">
    <source>
        <dbReference type="ARBA" id="ARBA00021268"/>
    </source>
</evidence>
<evidence type="ECO:0000256" key="5">
    <source>
        <dbReference type="ARBA" id="ARBA00013184"/>
    </source>
</evidence>
<dbReference type="CDD" id="cd11385">
    <property type="entry name" value="RagC_like"/>
    <property type="match status" value="1"/>
</dbReference>
<proteinExistence type="evidence at transcript level"/>
<feature type="coiled-coil region" evidence="16">
    <location>
        <begin position="563"/>
        <end position="615"/>
    </location>
</feature>
<keyword evidence="16" id="KW-0175">Coiled coil</keyword>
<dbReference type="InterPro" id="IPR039400">
    <property type="entry name" value="RagC/D"/>
</dbReference>
<dbReference type="Gene3D" id="3.40.630.30">
    <property type="match status" value="1"/>
</dbReference>
<evidence type="ECO:0000256" key="17">
    <source>
        <dbReference type="SAM" id="MobiDB-lite"/>
    </source>
</evidence>
<dbReference type="SUPFAM" id="SSF55729">
    <property type="entry name" value="Acyl-CoA N-acyltransferases (Nat)"/>
    <property type="match status" value="1"/>
</dbReference>
<name>A0A4Y7MY02_9CRUS</name>
<dbReference type="FunFam" id="3.40.50.300:FF:000226">
    <property type="entry name" value="Ras-related GTP-binding protein D"/>
    <property type="match status" value="1"/>
</dbReference>
<evidence type="ECO:0000313" key="20">
    <source>
        <dbReference type="EMBL" id="SVE85507.1"/>
    </source>
</evidence>
<keyword evidence="10" id="KW-0342">GTP-binding</keyword>
<evidence type="ECO:0000256" key="3">
    <source>
        <dbReference type="ARBA" id="ARBA00007756"/>
    </source>
</evidence>
<dbReference type="Pfam" id="PF10394">
    <property type="entry name" value="Hat1_N"/>
    <property type="match status" value="1"/>
</dbReference>
<dbReference type="Pfam" id="PF21183">
    <property type="entry name" value="HAT1_C"/>
    <property type="match status" value="1"/>
</dbReference>
<evidence type="ECO:0000256" key="14">
    <source>
        <dbReference type="ARBA" id="ARBA00048017"/>
    </source>
</evidence>
<comment type="similarity">
    <text evidence="3">Belongs to the GTR/RAG GTP-binding protein family.</text>
</comment>
<dbReference type="InterPro" id="IPR048776">
    <property type="entry name" value="HAT1_C"/>
</dbReference>
<evidence type="ECO:0000256" key="4">
    <source>
        <dbReference type="ARBA" id="ARBA00010543"/>
    </source>
</evidence>
<dbReference type="Gene3D" id="3.40.50.300">
    <property type="entry name" value="P-loop containing nucleotide triphosphate hydrolases"/>
    <property type="match status" value="1"/>
</dbReference>
<evidence type="ECO:0000256" key="16">
    <source>
        <dbReference type="SAM" id="Coils"/>
    </source>
</evidence>
<comment type="subcellular location">
    <subcellularLocation>
        <location evidence="2">Endomembrane system</location>
    </subcellularLocation>
    <subcellularLocation>
        <location evidence="1">Nucleus</location>
    </subcellularLocation>
</comment>
<evidence type="ECO:0000256" key="2">
    <source>
        <dbReference type="ARBA" id="ARBA00004308"/>
    </source>
</evidence>
<gene>
    <name evidence="20" type="primary">EOG090X06NC</name>
</gene>
<evidence type="ECO:0000256" key="12">
    <source>
        <dbReference type="ARBA" id="ARBA00023242"/>
    </source>
</evidence>
<evidence type="ECO:0000256" key="8">
    <source>
        <dbReference type="ARBA" id="ARBA00022741"/>
    </source>
</evidence>
<dbReference type="InterPro" id="IPR019467">
    <property type="entry name" value="Hat1_N"/>
</dbReference>
<keyword evidence="7" id="KW-0808">Transferase</keyword>
<feature type="domain" description="Histone acetyltransferase type B catalytic subunit C-terminal" evidence="19">
    <location>
        <begin position="486"/>
        <end position="537"/>
    </location>
</feature>
<dbReference type="Gene3D" id="3.90.360.10">
    <property type="entry name" value="Histone acetyl transferase 1 (HAT1), N-terminal domain"/>
    <property type="match status" value="1"/>
</dbReference>